<evidence type="ECO:0000256" key="10">
    <source>
        <dbReference type="HAMAP-Rule" id="MF_02019"/>
    </source>
</evidence>
<evidence type="ECO:0000259" key="12">
    <source>
        <dbReference type="Pfam" id="PF01225"/>
    </source>
</evidence>
<keyword evidence="3 10" id="KW-0132">Cell division</keyword>
<dbReference type="GO" id="GO:0008360">
    <property type="term" value="P:regulation of cell shape"/>
    <property type="evidence" value="ECO:0007669"/>
    <property type="project" value="UniProtKB-KW"/>
</dbReference>
<dbReference type="EC" id="6.3.2.10" evidence="10 11"/>
<keyword evidence="9 10" id="KW-0961">Cell wall biogenesis/degradation</keyword>
<dbReference type="GO" id="GO:0047480">
    <property type="term" value="F:UDP-N-acetylmuramoyl-tripeptide-D-alanyl-D-alanine ligase activity"/>
    <property type="evidence" value="ECO:0007669"/>
    <property type="project" value="UniProtKB-UniRule"/>
</dbReference>
<comment type="function">
    <text evidence="10 11">Involved in cell wall formation. Catalyzes the final step in the synthesis of UDP-N-acetylmuramoyl-pentapeptide, the precursor of murein.</text>
</comment>
<evidence type="ECO:0000256" key="7">
    <source>
        <dbReference type="ARBA" id="ARBA00022984"/>
    </source>
</evidence>
<keyword evidence="6 10" id="KW-0133">Cell shape</keyword>
<dbReference type="InterPro" id="IPR036565">
    <property type="entry name" value="Mur-like_cat_sf"/>
</dbReference>
<evidence type="ECO:0000256" key="5">
    <source>
        <dbReference type="ARBA" id="ARBA00022840"/>
    </source>
</evidence>
<dbReference type="GO" id="GO:0005524">
    <property type="term" value="F:ATP binding"/>
    <property type="evidence" value="ECO:0007669"/>
    <property type="project" value="UniProtKB-UniRule"/>
</dbReference>
<dbReference type="InterPro" id="IPR036615">
    <property type="entry name" value="Mur_ligase_C_dom_sf"/>
</dbReference>
<dbReference type="SUPFAM" id="SSF63418">
    <property type="entry name" value="MurE/MurF N-terminal domain"/>
    <property type="match status" value="1"/>
</dbReference>
<dbReference type="Pfam" id="PF08245">
    <property type="entry name" value="Mur_ligase_M"/>
    <property type="match status" value="1"/>
</dbReference>
<proteinExistence type="inferred from homology"/>
<dbReference type="PANTHER" id="PTHR43024:SF1">
    <property type="entry name" value="UDP-N-ACETYLMURAMOYL-TRIPEPTIDE--D-ALANYL-D-ALANINE LIGASE"/>
    <property type="match status" value="1"/>
</dbReference>
<dbReference type="Gene3D" id="3.40.1390.10">
    <property type="entry name" value="MurE/MurF, N-terminal domain"/>
    <property type="match status" value="1"/>
</dbReference>
<feature type="domain" description="Mur ligase N-terminal catalytic" evidence="12">
    <location>
        <begin position="31"/>
        <end position="101"/>
    </location>
</feature>
<evidence type="ECO:0000256" key="8">
    <source>
        <dbReference type="ARBA" id="ARBA00023306"/>
    </source>
</evidence>
<name>A0A8J6JM70_9FIRM</name>
<keyword evidence="8 10" id="KW-0131">Cell cycle</keyword>
<dbReference type="Gene3D" id="3.40.1190.10">
    <property type="entry name" value="Mur-like, catalytic domain"/>
    <property type="match status" value="1"/>
</dbReference>
<dbReference type="InterPro" id="IPR035911">
    <property type="entry name" value="MurE/MurF_N"/>
</dbReference>
<dbReference type="GO" id="GO:0051301">
    <property type="term" value="P:cell division"/>
    <property type="evidence" value="ECO:0007669"/>
    <property type="project" value="UniProtKB-KW"/>
</dbReference>
<keyword evidence="7 10" id="KW-0573">Peptidoglycan synthesis</keyword>
<evidence type="ECO:0000313" key="15">
    <source>
        <dbReference type="EMBL" id="MBC5737829.1"/>
    </source>
</evidence>
<evidence type="ECO:0000256" key="3">
    <source>
        <dbReference type="ARBA" id="ARBA00022618"/>
    </source>
</evidence>
<dbReference type="UniPathway" id="UPA00219"/>
<dbReference type="InterPro" id="IPR004101">
    <property type="entry name" value="Mur_ligase_C"/>
</dbReference>
<keyword evidence="16" id="KW-1185">Reference proteome</keyword>
<reference evidence="15" key="1">
    <citation type="submission" date="2020-08" db="EMBL/GenBank/DDBJ databases">
        <title>Genome public.</title>
        <authorList>
            <person name="Liu C."/>
            <person name="Sun Q."/>
        </authorList>
    </citation>
    <scope>NUCLEOTIDE SEQUENCE</scope>
    <source>
        <strain evidence="15">NSJ-52</strain>
    </source>
</reference>
<comment type="pathway">
    <text evidence="10 11">Cell wall biogenesis; peptidoglycan biosynthesis.</text>
</comment>
<dbReference type="HAMAP" id="MF_02019">
    <property type="entry name" value="MurF"/>
    <property type="match status" value="1"/>
</dbReference>
<evidence type="ECO:0000313" key="16">
    <source>
        <dbReference type="Proteomes" id="UP000607645"/>
    </source>
</evidence>
<accession>A0A8J6JM70</accession>
<evidence type="ECO:0000259" key="13">
    <source>
        <dbReference type="Pfam" id="PF02875"/>
    </source>
</evidence>
<evidence type="ECO:0000256" key="4">
    <source>
        <dbReference type="ARBA" id="ARBA00022741"/>
    </source>
</evidence>
<comment type="caution">
    <text evidence="15">The sequence shown here is derived from an EMBL/GenBank/DDBJ whole genome shotgun (WGS) entry which is preliminary data.</text>
</comment>
<keyword evidence="5 10" id="KW-0067">ATP-binding</keyword>
<evidence type="ECO:0000256" key="11">
    <source>
        <dbReference type="RuleBase" id="RU004136"/>
    </source>
</evidence>
<evidence type="ECO:0000256" key="6">
    <source>
        <dbReference type="ARBA" id="ARBA00022960"/>
    </source>
</evidence>
<comment type="catalytic activity">
    <reaction evidence="10 11">
        <text>D-alanyl-D-alanine + UDP-N-acetyl-alpha-D-muramoyl-L-alanyl-gamma-D-glutamyl-meso-2,6-diaminopimelate + ATP = UDP-N-acetyl-alpha-D-muramoyl-L-alanyl-gamma-D-glutamyl-meso-2,6-diaminopimeloyl-D-alanyl-D-alanine + ADP + phosphate + H(+)</text>
        <dbReference type="Rhea" id="RHEA:28374"/>
        <dbReference type="ChEBI" id="CHEBI:15378"/>
        <dbReference type="ChEBI" id="CHEBI:30616"/>
        <dbReference type="ChEBI" id="CHEBI:43474"/>
        <dbReference type="ChEBI" id="CHEBI:57822"/>
        <dbReference type="ChEBI" id="CHEBI:61386"/>
        <dbReference type="ChEBI" id="CHEBI:83905"/>
        <dbReference type="ChEBI" id="CHEBI:456216"/>
        <dbReference type="EC" id="6.3.2.10"/>
    </reaction>
</comment>
<dbReference type="NCBIfam" id="TIGR01143">
    <property type="entry name" value="murF"/>
    <property type="match status" value="1"/>
</dbReference>
<dbReference type="SUPFAM" id="SSF53623">
    <property type="entry name" value="MurD-like peptide ligases, catalytic domain"/>
    <property type="match status" value="1"/>
</dbReference>
<dbReference type="Pfam" id="PF02875">
    <property type="entry name" value="Mur_ligase_C"/>
    <property type="match status" value="1"/>
</dbReference>
<evidence type="ECO:0000256" key="1">
    <source>
        <dbReference type="ARBA" id="ARBA00022490"/>
    </source>
</evidence>
<protein>
    <recommendedName>
        <fullName evidence="10 11">UDP-N-acetylmuramoyl-tripeptide--D-alanyl-D-alanine ligase</fullName>
        <ecNumber evidence="10 11">6.3.2.10</ecNumber>
    </recommendedName>
    <alternativeName>
        <fullName evidence="10">D-alanyl-D-alanine-adding enzyme</fullName>
    </alternativeName>
</protein>
<dbReference type="EMBL" id="JACOPQ010000010">
    <property type="protein sequence ID" value="MBC5737829.1"/>
    <property type="molecule type" value="Genomic_DNA"/>
</dbReference>
<dbReference type="AlphaFoldDB" id="A0A8J6JM70"/>
<evidence type="ECO:0000259" key="14">
    <source>
        <dbReference type="Pfam" id="PF08245"/>
    </source>
</evidence>
<feature type="binding site" evidence="10">
    <location>
        <begin position="114"/>
        <end position="120"/>
    </location>
    <ligand>
        <name>ATP</name>
        <dbReference type="ChEBI" id="CHEBI:30616"/>
    </ligand>
</feature>
<dbReference type="InterPro" id="IPR005863">
    <property type="entry name" value="UDP-N-AcMur_synth"/>
</dbReference>
<dbReference type="Proteomes" id="UP000607645">
    <property type="component" value="Unassembled WGS sequence"/>
</dbReference>
<dbReference type="PANTHER" id="PTHR43024">
    <property type="entry name" value="UDP-N-ACETYLMURAMOYL-TRIPEPTIDE--D-ALANYL-D-ALANINE LIGASE"/>
    <property type="match status" value="1"/>
</dbReference>
<dbReference type="GO" id="GO:0005737">
    <property type="term" value="C:cytoplasm"/>
    <property type="evidence" value="ECO:0007669"/>
    <property type="project" value="UniProtKB-SubCell"/>
</dbReference>
<keyword evidence="4 10" id="KW-0547">Nucleotide-binding</keyword>
<evidence type="ECO:0000256" key="9">
    <source>
        <dbReference type="ARBA" id="ARBA00023316"/>
    </source>
</evidence>
<keyword evidence="1 10" id="KW-0963">Cytoplasm</keyword>
<organism evidence="15 16">
    <name type="scientific">Lawsonibacter faecis</name>
    <dbReference type="NCBI Taxonomy" id="2763052"/>
    <lineage>
        <taxon>Bacteria</taxon>
        <taxon>Bacillati</taxon>
        <taxon>Bacillota</taxon>
        <taxon>Clostridia</taxon>
        <taxon>Eubacteriales</taxon>
        <taxon>Oscillospiraceae</taxon>
        <taxon>Lawsonibacter</taxon>
    </lineage>
</organism>
<comment type="similarity">
    <text evidence="10">Belongs to the MurCDEF family. MurF subfamily.</text>
</comment>
<comment type="subcellular location">
    <subcellularLocation>
        <location evidence="10 11">Cytoplasm</location>
    </subcellularLocation>
</comment>
<dbReference type="InterPro" id="IPR051046">
    <property type="entry name" value="MurCDEF_CellWall_CoF430Synth"/>
</dbReference>
<dbReference type="InterPro" id="IPR000713">
    <property type="entry name" value="Mur_ligase_N"/>
</dbReference>
<keyword evidence="2 10" id="KW-0436">Ligase</keyword>
<dbReference type="Gene3D" id="3.90.190.20">
    <property type="entry name" value="Mur ligase, C-terminal domain"/>
    <property type="match status" value="1"/>
</dbReference>
<gene>
    <name evidence="10" type="primary">murF</name>
    <name evidence="15" type="ORF">H8S62_12510</name>
</gene>
<dbReference type="RefSeq" id="WP_186919639.1">
    <property type="nucleotide sequence ID" value="NZ_JACOPQ010000010.1"/>
</dbReference>
<feature type="domain" description="Mur ligase central" evidence="14">
    <location>
        <begin position="112"/>
        <end position="303"/>
    </location>
</feature>
<evidence type="ECO:0000256" key="2">
    <source>
        <dbReference type="ARBA" id="ARBA00022598"/>
    </source>
</evidence>
<feature type="domain" description="Mur ligase C-terminal" evidence="13">
    <location>
        <begin position="325"/>
        <end position="449"/>
    </location>
</feature>
<sequence length="467" mass="51101">MEPMTIREILTAVNGRILNDFTDLDLELGRVETDSRTIHEGSLFIPLSGERFDGHAYIASALEGGAAACFTQRERESYLPGKCYIKVEHTQRALRELAKYYKKKFEIPVVAVTGSVGKTTTKDMVAAVLGERYKVLKTEGNLNTDIGTCITLFRLTREHEIAVLEMGMNHPGEIEVMSAIAEPDVCLITNIGDSHIEHLGSRENILKAKCEIFSHAKPYCTAVLNGDDELLRTLADTLDGSRAGHILWVGGRPGLDYTADHLVSDGKSNLHCEVITPHMTCEVDIPALGSHMIYPTLMAAAAAERFGVSAEEFRRGVLHFAPTKMRMNILQREEDITILNDTYNANPQSMRAAVEVLSKSHGERKVAVLGDMFELGALAPALHAGIGSYLGKAGVDTLVAVGELAKNIYDAARDAMVPEVHYCATKEEALPVLAQVVKPHTTILVKASRGMAFEELVEYLKGLTKEA</sequence>
<dbReference type="GO" id="GO:0071555">
    <property type="term" value="P:cell wall organization"/>
    <property type="evidence" value="ECO:0007669"/>
    <property type="project" value="UniProtKB-KW"/>
</dbReference>
<dbReference type="GO" id="GO:0009252">
    <property type="term" value="P:peptidoglycan biosynthetic process"/>
    <property type="evidence" value="ECO:0007669"/>
    <property type="project" value="UniProtKB-UniRule"/>
</dbReference>
<dbReference type="InterPro" id="IPR013221">
    <property type="entry name" value="Mur_ligase_cen"/>
</dbReference>
<dbReference type="SUPFAM" id="SSF53244">
    <property type="entry name" value="MurD-like peptide ligases, peptide-binding domain"/>
    <property type="match status" value="1"/>
</dbReference>
<dbReference type="Pfam" id="PF01225">
    <property type="entry name" value="Mur_ligase"/>
    <property type="match status" value="1"/>
</dbReference>